<dbReference type="SUPFAM" id="SSF54593">
    <property type="entry name" value="Glyoxalase/Bleomycin resistance protein/Dihydroxybiphenyl dioxygenase"/>
    <property type="match status" value="1"/>
</dbReference>
<evidence type="ECO:0000313" key="11">
    <source>
        <dbReference type="EMBL" id="EEH52501.1"/>
    </source>
</evidence>
<dbReference type="AlphaFoldDB" id="C1N5H7"/>
<evidence type="ECO:0000256" key="9">
    <source>
        <dbReference type="ARBA" id="ARBA00048090"/>
    </source>
</evidence>
<dbReference type="UniPathway" id="UPA00792"/>
<accession>C1N5H7</accession>
<comment type="similarity">
    <text evidence="2">Belongs to the gluconokinase GntK/GntV family.</text>
</comment>
<dbReference type="eggNOG" id="KOG3354">
    <property type="taxonomic scope" value="Eukaryota"/>
</dbReference>
<organism evidence="12">
    <name type="scientific">Micromonas pusilla (strain CCMP1545)</name>
    <name type="common">Picoplanktonic green alga</name>
    <dbReference type="NCBI Taxonomy" id="564608"/>
    <lineage>
        <taxon>Eukaryota</taxon>
        <taxon>Viridiplantae</taxon>
        <taxon>Chlorophyta</taxon>
        <taxon>Mamiellophyceae</taxon>
        <taxon>Mamiellales</taxon>
        <taxon>Mamiellaceae</taxon>
        <taxon>Micromonas</taxon>
    </lineage>
</organism>
<evidence type="ECO:0000256" key="5">
    <source>
        <dbReference type="ARBA" id="ARBA00022741"/>
    </source>
</evidence>
<dbReference type="OrthoDB" id="275177at2759"/>
<protein>
    <recommendedName>
        <fullName evidence="3">gluconokinase</fullName>
        <ecNumber evidence="3">2.7.1.12</ecNumber>
    </recommendedName>
    <alternativeName>
        <fullName evidence="8">Gluconate kinase</fullName>
    </alternativeName>
</protein>
<feature type="region of interest" description="Disordered" evidence="10">
    <location>
        <begin position="245"/>
        <end position="279"/>
    </location>
</feature>
<keyword evidence="12" id="KW-1185">Reference proteome</keyword>
<evidence type="ECO:0000256" key="6">
    <source>
        <dbReference type="ARBA" id="ARBA00022777"/>
    </source>
</evidence>
<dbReference type="GO" id="GO:0005524">
    <property type="term" value="F:ATP binding"/>
    <property type="evidence" value="ECO:0007669"/>
    <property type="project" value="UniProtKB-KW"/>
</dbReference>
<keyword evidence="5" id="KW-0547">Nucleotide-binding</keyword>
<dbReference type="GO" id="GO:0005737">
    <property type="term" value="C:cytoplasm"/>
    <property type="evidence" value="ECO:0007669"/>
    <property type="project" value="TreeGrafter"/>
</dbReference>
<keyword evidence="4" id="KW-0808">Transferase</keyword>
<dbReference type="GeneID" id="9688804"/>
<dbReference type="KEGG" id="mpp:MICPUCDRAFT_52925"/>
<dbReference type="InterPro" id="IPR006001">
    <property type="entry name" value="Therm_gnt_kin"/>
</dbReference>
<proteinExistence type="inferred from homology"/>
<evidence type="ECO:0000256" key="1">
    <source>
        <dbReference type="ARBA" id="ARBA00004875"/>
    </source>
</evidence>
<dbReference type="InterPro" id="IPR027417">
    <property type="entry name" value="P-loop_NTPase"/>
</dbReference>
<evidence type="ECO:0000256" key="10">
    <source>
        <dbReference type="SAM" id="MobiDB-lite"/>
    </source>
</evidence>
<dbReference type="STRING" id="564608.C1N5H7"/>
<evidence type="ECO:0000256" key="2">
    <source>
        <dbReference type="ARBA" id="ARBA00008420"/>
    </source>
</evidence>
<dbReference type="GO" id="GO:0046316">
    <property type="term" value="F:gluconokinase activity"/>
    <property type="evidence" value="ECO:0007669"/>
    <property type="project" value="UniProtKB-EC"/>
</dbReference>
<dbReference type="Gene3D" id="3.40.50.300">
    <property type="entry name" value="P-loop containing nucleotide triphosphate hydrolases"/>
    <property type="match status" value="1"/>
</dbReference>
<evidence type="ECO:0000256" key="4">
    <source>
        <dbReference type="ARBA" id="ARBA00022679"/>
    </source>
</evidence>
<dbReference type="PANTHER" id="PTHR43442:SF3">
    <property type="entry name" value="GLUCONOKINASE-RELATED"/>
    <property type="match status" value="1"/>
</dbReference>
<comment type="catalytic activity">
    <reaction evidence="9">
        <text>D-gluconate + ATP = 6-phospho-D-gluconate + ADP + H(+)</text>
        <dbReference type="Rhea" id="RHEA:19433"/>
        <dbReference type="ChEBI" id="CHEBI:15378"/>
        <dbReference type="ChEBI" id="CHEBI:18391"/>
        <dbReference type="ChEBI" id="CHEBI:30616"/>
        <dbReference type="ChEBI" id="CHEBI:58759"/>
        <dbReference type="ChEBI" id="CHEBI:456216"/>
        <dbReference type="EC" id="2.7.1.12"/>
    </reaction>
</comment>
<dbReference type="GO" id="GO:0005975">
    <property type="term" value="P:carbohydrate metabolic process"/>
    <property type="evidence" value="ECO:0007669"/>
    <property type="project" value="InterPro"/>
</dbReference>
<dbReference type="Gene3D" id="3.10.180.10">
    <property type="entry name" value="2,3-Dihydroxybiphenyl 1,2-Dioxygenase, domain 1"/>
    <property type="match status" value="1"/>
</dbReference>
<dbReference type="InterPro" id="IPR029068">
    <property type="entry name" value="Glyas_Bleomycin-R_OHBP_Dase"/>
</dbReference>
<dbReference type="Pfam" id="PF06185">
    <property type="entry name" value="YecM"/>
    <property type="match status" value="1"/>
</dbReference>
<dbReference type="EC" id="2.7.1.12" evidence="3"/>
<evidence type="ECO:0000256" key="3">
    <source>
        <dbReference type="ARBA" id="ARBA00012054"/>
    </source>
</evidence>
<name>C1N5H7_MICPC</name>
<dbReference type="CDD" id="cd02021">
    <property type="entry name" value="GntK"/>
    <property type="match status" value="1"/>
</dbReference>
<evidence type="ECO:0000313" key="12">
    <source>
        <dbReference type="Proteomes" id="UP000001876"/>
    </source>
</evidence>
<keyword evidence="7" id="KW-0067">ATP-binding</keyword>
<dbReference type="Proteomes" id="UP000001876">
    <property type="component" value="Unassembled WGS sequence"/>
</dbReference>
<dbReference type="SUPFAM" id="SSF52540">
    <property type="entry name" value="P-loop containing nucleoside triphosphate hydrolases"/>
    <property type="match status" value="1"/>
</dbReference>
<evidence type="ECO:0000256" key="8">
    <source>
        <dbReference type="ARBA" id="ARBA00029835"/>
    </source>
</evidence>
<reference evidence="11 12" key="1">
    <citation type="journal article" date="2009" name="Science">
        <title>Green evolution and dynamic adaptations revealed by genomes of the marine picoeukaryotes Micromonas.</title>
        <authorList>
            <person name="Worden A.Z."/>
            <person name="Lee J.H."/>
            <person name="Mock T."/>
            <person name="Rouze P."/>
            <person name="Simmons M.P."/>
            <person name="Aerts A.L."/>
            <person name="Allen A.E."/>
            <person name="Cuvelier M.L."/>
            <person name="Derelle E."/>
            <person name="Everett M.V."/>
            <person name="Foulon E."/>
            <person name="Grimwood J."/>
            <person name="Gundlach H."/>
            <person name="Henrissat B."/>
            <person name="Napoli C."/>
            <person name="McDonald S.M."/>
            <person name="Parker M.S."/>
            <person name="Rombauts S."/>
            <person name="Salamov A."/>
            <person name="Von Dassow P."/>
            <person name="Badger J.H."/>
            <person name="Coutinho P.M."/>
            <person name="Demir E."/>
            <person name="Dubchak I."/>
            <person name="Gentemann C."/>
            <person name="Eikrem W."/>
            <person name="Gready J.E."/>
            <person name="John U."/>
            <person name="Lanier W."/>
            <person name="Lindquist E.A."/>
            <person name="Lucas S."/>
            <person name="Mayer K.F."/>
            <person name="Moreau H."/>
            <person name="Not F."/>
            <person name="Otillar R."/>
            <person name="Panaud O."/>
            <person name="Pangilinan J."/>
            <person name="Paulsen I."/>
            <person name="Piegu B."/>
            <person name="Poliakov A."/>
            <person name="Robbens S."/>
            <person name="Schmutz J."/>
            <person name="Toulza E."/>
            <person name="Wyss T."/>
            <person name="Zelensky A."/>
            <person name="Zhou K."/>
            <person name="Armbrust E.V."/>
            <person name="Bhattacharya D."/>
            <person name="Goodenough U.W."/>
            <person name="Van de Peer Y."/>
            <person name="Grigoriev I.V."/>
        </authorList>
    </citation>
    <scope>NUCLEOTIDE SEQUENCE [LARGE SCALE GENOMIC DNA]</scope>
    <source>
        <strain evidence="11 12">CCMP1545</strain>
    </source>
</reference>
<dbReference type="InterPro" id="IPR010393">
    <property type="entry name" value="DUF991_YecM-like"/>
</dbReference>
<evidence type="ECO:0000256" key="7">
    <source>
        <dbReference type="ARBA" id="ARBA00022840"/>
    </source>
</evidence>
<comment type="pathway">
    <text evidence="1">Carbohydrate acid metabolism; D-gluconate degradation.</text>
</comment>
<dbReference type="RefSeq" id="XP_003063365.1">
    <property type="nucleotide sequence ID" value="XM_003063319.1"/>
</dbReference>
<gene>
    <name evidence="11" type="ORF">MICPUCDRAFT_52925</name>
</gene>
<dbReference type="EMBL" id="GG663748">
    <property type="protein sequence ID" value="EEH52501.1"/>
    <property type="molecule type" value="Genomic_DNA"/>
</dbReference>
<dbReference type="PANTHER" id="PTHR43442">
    <property type="entry name" value="GLUCONOKINASE-RELATED"/>
    <property type="match status" value="1"/>
</dbReference>
<sequence>MTRGDFRPRAWVVMGVAGAGKSTLAAALRDALASSYPRRPAPVFIEGDDHHAAESKAKMSRGESLTEADRAPWLRSIADAISLETRARVGVGGGGGGGPDAPDASAAPPRDVVVACSALKRAHRDVLASVPGVETRFIFLSPATREAAAARLRTRAAADPGGHFAGEALLASQLADLESDAASFEGHHVHRMRAFGGRGENEEEDDGDGDAAAAAVAAAAAAAAVEATAREATNHVLDVVFARAAASEGPDGSSDAPSKPKRPRDQRNGPPRLDPSTLTDDVRAFMDEWWARLCARGVSGAVPDAANAIDHVCWRCETAEEYHDAVKALADAGHDVAGTKSIGGRPITTVRLKAPVRWARFQIPAIEVPAPKAFRPRPRGFEHAEVALLCDADGFTETNAIEAFLSKFPDLEWNRDGVRKAINPDVSLSLGGGVAVKFHNRPLLDVVDFERASGASSSHWSPYDSVRAVHADP</sequence>
<keyword evidence="6" id="KW-0418">Kinase</keyword>